<reference evidence="1 2" key="1">
    <citation type="submission" date="2011-12" db="EMBL/GenBank/DDBJ databases">
        <title>The Genome Sequence of Prevotella micans F0438.</title>
        <authorList>
            <consortium name="The Broad Institute Genome Sequencing Platform"/>
            <person name="Earl A."/>
            <person name="Ward D."/>
            <person name="Feldgarden M."/>
            <person name="Gevers D."/>
            <person name="Izard J."/>
            <person name="Baranova O.V."/>
            <person name="Blanton J.M."/>
            <person name="Wade W.G."/>
            <person name="Dewhirst F.E."/>
            <person name="Young S.K."/>
            <person name="Zeng Q."/>
            <person name="Gargeya S."/>
            <person name="Fitzgerald M."/>
            <person name="Haas B."/>
            <person name="Abouelleil A."/>
            <person name="Alvarado L."/>
            <person name="Arachchi H.M."/>
            <person name="Berlin A."/>
            <person name="Chapman S.B."/>
            <person name="Gearin G."/>
            <person name="Goldberg J."/>
            <person name="Griggs A."/>
            <person name="Gujja S."/>
            <person name="Hansen M."/>
            <person name="Heiman D."/>
            <person name="Howarth C."/>
            <person name="Larimer J."/>
            <person name="Lui A."/>
            <person name="MacDonald P.J.P."/>
            <person name="McCowen C."/>
            <person name="Montmayeur A."/>
            <person name="Murphy C."/>
            <person name="Neiman D."/>
            <person name="Pearson M."/>
            <person name="Priest M."/>
            <person name="Roberts A."/>
            <person name="Saif S."/>
            <person name="Shea T."/>
            <person name="Sisk P."/>
            <person name="Stolte C."/>
            <person name="Sykes S."/>
            <person name="Wortman J."/>
            <person name="Nusbaum C."/>
            <person name="Birren B."/>
        </authorList>
    </citation>
    <scope>NUCLEOTIDE SEQUENCE [LARGE SCALE GENOMIC DNA]</scope>
    <source>
        <strain evidence="1 2">F0438</strain>
    </source>
</reference>
<dbReference type="CDD" id="cd04645">
    <property type="entry name" value="LbH_gamma_CA_like"/>
    <property type="match status" value="1"/>
</dbReference>
<evidence type="ECO:0008006" key="3">
    <source>
        <dbReference type="Google" id="ProtNLM"/>
    </source>
</evidence>
<dbReference type="RefSeq" id="WP_006952969.1">
    <property type="nucleotide sequence ID" value="NZ_JH594522.1"/>
</dbReference>
<dbReference type="InterPro" id="IPR001451">
    <property type="entry name" value="Hexapep"/>
</dbReference>
<dbReference type="STRING" id="883158.HMPREF9140_01493"/>
<protein>
    <recommendedName>
        <fullName evidence="3">Gamma carbonic anhydrase family protein</fullName>
    </recommendedName>
</protein>
<dbReference type="Proteomes" id="UP000016023">
    <property type="component" value="Unassembled WGS sequence"/>
</dbReference>
<dbReference type="PATRIC" id="fig|883158.3.peg.1490"/>
<comment type="caution">
    <text evidence="1">The sequence shown here is derived from an EMBL/GenBank/DDBJ whole genome shotgun (WGS) entry which is preliminary data.</text>
</comment>
<dbReference type="SUPFAM" id="SSF51161">
    <property type="entry name" value="Trimeric LpxA-like enzymes"/>
    <property type="match status" value="1"/>
</dbReference>
<evidence type="ECO:0000313" key="2">
    <source>
        <dbReference type="Proteomes" id="UP000016023"/>
    </source>
</evidence>
<dbReference type="HOGENOM" id="CLU_064827_4_1_10"/>
<dbReference type="PANTHER" id="PTHR13061:SF29">
    <property type="entry name" value="GAMMA CARBONIC ANHYDRASE-LIKE 1, MITOCHONDRIAL-RELATED"/>
    <property type="match status" value="1"/>
</dbReference>
<dbReference type="Gene3D" id="2.160.10.10">
    <property type="entry name" value="Hexapeptide repeat proteins"/>
    <property type="match status" value="1"/>
</dbReference>
<dbReference type="InterPro" id="IPR011004">
    <property type="entry name" value="Trimer_LpxA-like_sf"/>
</dbReference>
<accession>H1Q3K5</accession>
<dbReference type="EMBL" id="AGWK01000041">
    <property type="protein sequence ID" value="EHO68711.1"/>
    <property type="molecule type" value="Genomic_DNA"/>
</dbReference>
<dbReference type="PANTHER" id="PTHR13061">
    <property type="entry name" value="DYNACTIN SUBUNIT P25"/>
    <property type="match status" value="1"/>
</dbReference>
<organism evidence="1 2">
    <name type="scientific">Prevotella micans F0438</name>
    <dbReference type="NCBI Taxonomy" id="883158"/>
    <lineage>
        <taxon>Bacteria</taxon>
        <taxon>Pseudomonadati</taxon>
        <taxon>Bacteroidota</taxon>
        <taxon>Bacteroidia</taxon>
        <taxon>Bacteroidales</taxon>
        <taxon>Prevotellaceae</taxon>
        <taxon>Prevotella</taxon>
    </lineage>
</organism>
<dbReference type="eggNOG" id="COG0663">
    <property type="taxonomic scope" value="Bacteria"/>
</dbReference>
<gene>
    <name evidence="1" type="ORF">HMPREF9140_01493</name>
</gene>
<dbReference type="InterPro" id="IPR047324">
    <property type="entry name" value="LbH_gamma_CA-like"/>
</dbReference>
<proteinExistence type="predicted"/>
<evidence type="ECO:0000313" key="1">
    <source>
        <dbReference type="EMBL" id="EHO68711.1"/>
    </source>
</evidence>
<keyword evidence="2" id="KW-1185">Reference proteome</keyword>
<name>H1Q3K5_9BACT</name>
<dbReference type="AlphaFoldDB" id="H1Q3K5"/>
<dbReference type="Pfam" id="PF00132">
    <property type="entry name" value="Hexapep"/>
    <property type="match status" value="1"/>
</dbReference>
<dbReference type="InterPro" id="IPR050484">
    <property type="entry name" value="Transf_Hexapept/Carb_Anhydrase"/>
</dbReference>
<sequence length="164" mass="17523">MALIKSVNNQSPTWGERCYFSENATLVGNITMGNDCSVWFGAVLRADVDGITIGSRVNIQDLACIHQTKGSPVVLEDDVSIGHSAVVHAATIRRGALIGMNAVVLDNAEIGENSVIAAGAVVLHGTKVPPNEIWGGIPARRIKAAAPGQSRTFSEHYLEIKDWY</sequence>